<evidence type="ECO:0000259" key="3">
    <source>
        <dbReference type="PROSITE" id="PS50157"/>
    </source>
</evidence>
<sequence length="674" mass="78156">MVIHTCDRCVIQPLPAPLVPPIIQSPKNQENDPKTGPSSSIQANKEEQTGPSEVIQGKFIDRHARKPRKHMKTWGARLRRRWFEVTGKELDLLLNLKECQRLHHELLQADDEAFEENIPQEVGPREVEQQELAEYFEGMKKIASIENHVPEGDIHFEEGPVGRDLERPHQNWSLMSKWKAKVPRRSNPAYAFNDMVEKAKNYNGIPYMPKLIASVRQEMTRVEKWHRGEMRVLLSENYIDKHLTSSGGEIDKKIEEYLENGSNWILVRIDIFYIEDQPDTDYLERIFQATKLKPYLVDVIKLDGIPMPTPICPRIFNKIEEMNPDISINVWEWKEETATPKPVIASKNIYIPNSCKIENCKYNNPNKCQEKRTHVIHFMALTNITKSEEEKYRQKNHFLWIKNPNGLVFKDTAHYGEKYLCNRCFQSFSSENTLVHHQEHCFGLGEATQRVDLPVKGVNDFEQFKNYSRMINASCVIIADFEAGNKKPGLINGGKTRIISEQYANSFCYLVHWIDTGDHKRIVTEEDKKKFAEADPCWICKGKFTIDTEEIERLKSKKATKAIASEKAKADKVWDHCHITGKFRESAHRGCNLKLQIELWKTPIPVVFHNFRGYNSHLVCESVGRSVNAHQIKVIAETFEQYKSMKVGQLKYIDSQQFMNNNLANLTKNLGDNH</sequence>
<protein>
    <recommendedName>
        <fullName evidence="3">C2H2-type domain-containing protein</fullName>
    </recommendedName>
</protein>
<evidence type="ECO:0000313" key="5">
    <source>
        <dbReference type="Proteomes" id="UP000247702"/>
    </source>
</evidence>
<proteinExistence type="predicted"/>
<keyword evidence="1" id="KW-0479">Metal-binding</keyword>
<comment type="caution">
    <text evidence="4">The sequence shown here is derived from an EMBL/GenBank/DDBJ whole genome shotgun (WGS) entry which is preliminary data.</text>
</comment>
<accession>A0A2Z6Q942</accession>
<keyword evidence="5" id="KW-1185">Reference proteome</keyword>
<feature type="non-terminal residue" evidence="4">
    <location>
        <position position="674"/>
    </location>
</feature>
<dbReference type="GO" id="GO:0008270">
    <property type="term" value="F:zinc ion binding"/>
    <property type="evidence" value="ECO:0007669"/>
    <property type="project" value="UniProtKB-KW"/>
</dbReference>
<dbReference type="PANTHER" id="PTHR31511:SF12">
    <property type="entry name" value="RHO TERMINATION FACTOR N-TERMINAL DOMAIN-CONTAINING PROTEIN"/>
    <property type="match status" value="1"/>
</dbReference>
<dbReference type="PROSITE" id="PS50157">
    <property type="entry name" value="ZINC_FINGER_C2H2_2"/>
    <property type="match status" value="1"/>
</dbReference>
<name>A0A2Z6Q942_9GLOM</name>
<reference evidence="4 5" key="1">
    <citation type="submission" date="2017-11" db="EMBL/GenBank/DDBJ databases">
        <title>The genome of Rhizophagus clarus HR1 reveals common genetic basis of auxotrophy among arbuscular mycorrhizal fungi.</title>
        <authorList>
            <person name="Kobayashi Y."/>
        </authorList>
    </citation>
    <scope>NUCLEOTIDE SEQUENCE [LARGE SCALE GENOMIC DNA]</scope>
    <source>
        <strain evidence="4 5">HR1</strain>
    </source>
</reference>
<dbReference type="EMBL" id="BEXD01000346">
    <property type="protein sequence ID" value="GBB86700.1"/>
    <property type="molecule type" value="Genomic_DNA"/>
</dbReference>
<evidence type="ECO:0000313" key="4">
    <source>
        <dbReference type="EMBL" id="GBB86700.1"/>
    </source>
</evidence>
<dbReference type="AlphaFoldDB" id="A0A2Z6Q942"/>
<organism evidence="4 5">
    <name type="scientific">Rhizophagus clarus</name>
    <dbReference type="NCBI Taxonomy" id="94130"/>
    <lineage>
        <taxon>Eukaryota</taxon>
        <taxon>Fungi</taxon>
        <taxon>Fungi incertae sedis</taxon>
        <taxon>Mucoromycota</taxon>
        <taxon>Glomeromycotina</taxon>
        <taxon>Glomeromycetes</taxon>
        <taxon>Glomerales</taxon>
        <taxon>Glomeraceae</taxon>
        <taxon>Rhizophagus</taxon>
    </lineage>
</organism>
<keyword evidence="1" id="KW-0862">Zinc</keyword>
<dbReference type="InterPro" id="IPR013087">
    <property type="entry name" value="Znf_C2H2_type"/>
</dbReference>
<gene>
    <name evidence="4" type="ORF">RclHR1_13090001</name>
</gene>
<feature type="domain" description="C2H2-type" evidence="3">
    <location>
        <begin position="419"/>
        <end position="448"/>
    </location>
</feature>
<dbReference type="Proteomes" id="UP000247702">
    <property type="component" value="Unassembled WGS sequence"/>
</dbReference>
<evidence type="ECO:0000256" key="1">
    <source>
        <dbReference type="PROSITE-ProRule" id="PRU00042"/>
    </source>
</evidence>
<keyword evidence="1" id="KW-0863">Zinc-finger</keyword>
<feature type="region of interest" description="Disordered" evidence="2">
    <location>
        <begin position="21"/>
        <end position="54"/>
    </location>
</feature>
<evidence type="ECO:0000256" key="2">
    <source>
        <dbReference type="SAM" id="MobiDB-lite"/>
    </source>
</evidence>
<dbReference type="PANTHER" id="PTHR31511">
    <property type="entry name" value="PROTEIN CBG23764"/>
    <property type="match status" value="1"/>
</dbReference>